<evidence type="ECO:0000259" key="5">
    <source>
        <dbReference type="PROSITE" id="PS50600"/>
    </source>
</evidence>
<dbReference type="InterPro" id="IPR038765">
    <property type="entry name" value="Papain-like_cys_pep_sf"/>
</dbReference>
<dbReference type="GO" id="GO:0016929">
    <property type="term" value="F:deSUMOylase activity"/>
    <property type="evidence" value="ECO:0007669"/>
    <property type="project" value="TreeGrafter"/>
</dbReference>
<keyword evidence="3" id="KW-0378">Hydrolase</keyword>
<dbReference type="GO" id="GO:0006508">
    <property type="term" value="P:proteolysis"/>
    <property type="evidence" value="ECO:0007669"/>
    <property type="project" value="UniProtKB-KW"/>
</dbReference>
<dbReference type="EMBL" id="JAGFBR010000016">
    <property type="protein sequence ID" value="KAH0453731.1"/>
    <property type="molecule type" value="Genomic_DNA"/>
</dbReference>
<organism evidence="6 7">
    <name type="scientific">Dendrobium chrysotoxum</name>
    <name type="common">Orchid</name>
    <dbReference type="NCBI Taxonomy" id="161865"/>
    <lineage>
        <taxon>Eukaryota</taxon>
        <taxon>Viridiplantae</taxon>
        <taxon>Streptophyta</taxon>
        <taxon>Embryophyta</taxon>
        <taxon>Tracheophyta</taxon>
        <taxon>Spermatophyta</taxon>
        <taxon>Magnoliopsida</taxon>
        <taxon>Liliopsida</taxon>
        <taxon>Asparagales</taxon>
        <taxon>Orchidaceae</taxon>
        <taxon>Epidendroideae</taxon>
        <taxon>Malaxideae</taxon>
        <taxon>Dendrobiinae</taxon>
        <taxon>Dendrobium</taxon>
    </lineage>
</organism>
<evidence type="ECO:0000256" key="2">
    <source>
        <dbReference type="ARBA" id="ARBA00022670"/>
    </source>
</evidence>
<sequence>MLQGYTPPIHFRCRSSTFREVCNQLVSRFGQNFVDKLRELQLDQFLTLAPIRQNVPLVHKLLTKWDIQKQCFVLKGRRLLFTSNEVALMLGLPNRGVIFVPGSGRITGTTSNDIMHEIESLDVSTPPEDVERKFIFFLLSNLFFHMANFKIPTAFREVADNFDIWFLEHTTIHTPVDESSRPRFNRWDIHIMYSELEVSKLFASLRKDQSLHDDIKRLFEQNKLLVKKITAVDATTSLLDKHVQALESCIFELRVETNSKVEAIGKFLADHFPTAFTAYTGSRGEESSSRTVTAIPVELTESKSPPEGLVLIKTTEKETTLPDEEMEEFASSAHTVIARRGYVQHKVDTTQYVSHITVESVRAAKYLLVPIIQDFHWTLIVGNLSLKTWEFYDSLPKKTHIDVLPGVISHLFEETKNAFDEDIRGWPIQKIKEAPTQKNSVDYGMYVCKYMEAIIQTIPVVWSDVKDWEENMPKFHAEFAYALFCTTIK</sequence>
<dbReference type="GO" id="GO:0005634">
    <property type="term" value="C:nucleus"/>
    <property type="evidence" value="ECO:0007669"/>
    <property type="project" value="TreeGrafter"/>
</dbReference>
<evidence type="ECO:0000313" key="6">
    <source>
        <dbReference type="EMBL" id="KAH0453731.1"/>
    </source>
</evidence>
<dbReference type="InterPro" id="IPR003653">
    <property type="entry name" value="Peptidase_C48_C"/>
</dbReference>
<protein>
    <recommendedName>
        <fullName evidence="5">Ubiquitin-like protease family profile domain-containing protein</fullName>
    </recommendedName>
</protein>
<dbReference type="Gene3D" id="3.40.395.10">
    <property type="entry name" value="Adenoviral Proteinase, Chain A"/>
    <property type="match status" value="1"/>
</dbReference>
<dbReference type="PANTHER" id="PTHR12606:SF10">
    <property type="entry name" value="SENTRIN-SPECIFIC PROTEASE 5"/>
    <property type="match status" value="1"/>
</dbReference>
<accession>A0AAV7GBB8</accession>
<dbReference type="SUPFAM" id="SSF54001">
    <property type="entry name" value="Cysteine proteinases"/>
    <property type="match status" value="1"/>
</dbReference>
<dbReference type="GO" id="GO:0016926">
    <property type="term" value="P:protein desumoylation"/>
    <property type="evidence" value="ECO:0007669"/>
    <property type="project" value="TreeGrafter"/>
</dbReference>
<dbReference type="AlphaFoldDB" id="A0AAV7GBB8"/>
<keyword evidence="7" id="KW-1185">Reference proteome</keyword>
<gene>
    <name evidence="6" type="ORF">IEQ34_018055</name>
</gene>
<name>A0AAV7GBB8_DENCH</name>
<dbReference type="PROSITE" id="PS50600">
    <property type="entry name" value="ULP_PROTEASE"/>
    <property type="match status" value="1"/>
</dbReference>
<keyword evidence="4" id="KW-0788">Thiol protease</keyword>
<dbReference type="Proteomes" id="UP000775213">
    <property type="component" value="Unassembled WGS sequence"/>
</dbReference>
<evidence type="ECO:0000256" key="3">
    <source>
        <dbReference type="ARBA" id="ARBA00022801"/>
    </source>
</evidence>
<evidence type="ECO:0000256" key="4">
    <source>
        <dbReference type="ARBA" id="ARBA00022807"/>
    </source>
</evidence>
<feature type="domain" description="Ubiquitin-like protease family profile" evidence="5">
    <location>
        <begin position="208"/>
        <end position="454"/>
    </location>
</feature>
<dbReference type="Pfam" id="PF02902">
    <property type="entry name" value="Peptidase_C48"/>
    <property type="match status" value="1"/>
</dbReference>
<evidence type="ECO:0000313" key="7">
    <source>
        <dbReference type="Proteomes" id="UP000775213"/>
    </source>
</evidence>
<comment type="caution">
    <text evidence="6">The sequence shown here is derived from an EMBL/GenBank/DDBJ whole genome shotgun (WGS) entry which is preliminary data.</text>
</comment>
<dbReference type="PANTHER" id="PTHR12606">
    <property type="entry name" value="SENTRIN/SUMO-SPECIFIC PROTEASE"/>
    <property type="match status" value="1"/>
</dbReference>
<reference evidence="6 7" key="1">
    <citation type="journal article" date="2021" name="Hortic Res">
        <title>Chromosome-scale assembly of the Dendrobium chrysotoxum genome enhances the understanding of orchid evolution.</title>
        <authorList>
            <person name="Zhang Y."/>
            <person name="Zhang G.Q."/>
            <person name="Zhang D."/>
            <person name="Liu X.D."/>
            <person name="Xu X.Y."/>
            <person name="Sun W.H."/>
            <person name="Yu X."/>
            <person name="Zhu X."/>
            <person name="Wang Z.W."/>
            <person name="Zhao X."/>
            <person name="Zhong W.Y."/>
            <person name="Chen H."/>
            <person name="Yin W.L."/>
            <person name="Huang T."/>
            <person name="Niu S.C."/>
            <person name="Liu Z.J."/>
        </authorList>
    </citation>
    <scope>NUCLEOTIDE SEQUENCE [LARGE SCALE GENOMIC DNA]</scope>
    <source>
        <strain evidence="6">Lindl</strain>
    </source>
</reference>
<proteinExistence type="inferred from homology"/>
<keyword evidence="2" id="KW-0645">Protease</keyword>
<evidence type="ECO:0000256" key="1">
    <source>
        <dbReference type="ARBA" id="ARBA00005234"/>
    </source>
</evidence>
<comment type="similarity">
    <text evidence="1">Belongs to the peptidase C48 family.</text>
</comment>